<keyword evidence="5 10" id="KW-0378">Hydrolase</keyword>
<protein>
    <recommendedName>
        <fullName evidence="11">Lysophospholipase</fullName>
        <ecNumber evidence="11">3.1.1.5</ecNumber>
    </recommendedName>
</protein>
<dbReference type="SMART" id="SM00239">
    <property type="entry name" value="C2"/>
    <property type="match status" value="1"/>
</dbReference>
<feature type="compositionally biased region" description="Polar residues" evidence="12">
    <location>
        <begin position="962"/>
        <end position="973"/>
    </location>
</feature>
<evidence type="ECO:0000256" key="4">
    <source>
        <dbReference type="ARBA" id="ARBA00022729"/>
    </source>
</evidence>
<proteinExistence type="inferred from homology"/>
<feature type="signal peptide" evidence="11">
    <location>
        <begin position="1"/>
        <end position="17"/>
    </location>
</feature>
<dbReference type="PANTHER" id="PTHR10728:SF33">
    <property type="entry name" value="LYSOPHOSPHOLIPASE 1-RELATED"/>
    <property type="match status" value="1"/>
</dbReference>
<evidence type="ECO:0000256" key="12">
    <source>
        <dbReference type="SAM" id="MobiDB-lite"/>
    </source>
</evidence>
<evidence type="ECO:0000256" key="1">
    <source>
        <dbReference type="ARBA" id="ARBA00004496"/>
    </source>
</evidence>
<feature type="compositionally biased region" description="Low complexity" evidence="12">
    <location>
        <begin position="625"/>
        <end position="636"/>
    </location>
</feature>
<feature type="domain" description="C2" evidence="13">
    <location>
        <begin position="690"/>
        <end position="809"/>
    </location>
</feature>
<feature type="region of interest" description="Disordered" evidence="12">
    <location>
        <begin position="612"/>
        <end position="650"/>
    </location>
</feature>
<reference evidence="15" key="1">
    <citation type="submission" date="2020-10" db="EMBL/GenBank/DDBJ databases">
        <authorList>
            <person name="Palmer J.M."/>
        </authorList>
    </citation>
    <scope>NUCLEOTIDE SEQUENCE</scope>
    <source>
        <strain evidence="15">UCD 2041</strain>
    </source>
</reference>
<keyword evidence="4 11" id="KW-0732">Signal</keyword>
<sequence>MVALCHVLLSLPALVSAWSPTDSYAPGIVDCPAYLNESSYNTDNHLGFIRAATNISSKEVEWMSSRDNITNENLRWFLELANMTDFDTGSYLDQLSTLSKSNTSVNANPRIALAFSGGGYRAMINAAGQISGLDNRTDGALDHGLPILQSASYVAGLSGGSWFLSTLAFNNWTSVQEIVDNAGKDDAIWDLDHSIISPGGINIFKTGYYWYDINEDLDDKKEAGFNISLTDPWGRGLSYQFFPGLKDKGASMTFSSLRDFPVFKNHSMPFPLVVADGRRPGTYVIGKNSTIFEFNPFEMGSWDPSLYSFTDLKYVGTNTKKGFPSNGSCIAGFDNAGFVFGTSSTLFNQILLQLNTTGLSGTIYNLIESFLENLSDDEDDIAEWRPNPFYDSPWGDSDNLKNNKSLYLVDGGEDGQNIPLYPLIQPERKVDVIFAYDNSMDTNYSWPDGYSLVQSYERQFGSESNGTAFPYVPDTDTFLKENLTAKPTFFGCYSDNLTSLIDSVGADYTPPLIVYTANRPFTYNSNTSTYKMSYETDQMLAMIENGFAVSTRKNLTLDDEWRACVGCAILQRSRERLGLSMGTQCKKCFDKYCWDGTVSNSSDYLPDSFTNDGEYVSNSTEDESSSTASSDQAPESTSAPSSRSKGVAGNVMPQSVASKFDITEQKYKAKARKIYYLVGKEFTKIAEMNDLSMSEMSAHSKVDAAGNQLVIVVIKAQDLPNRRKLDKQSPYVVARIQDQTQRTRVVPRGGQTPIFNQELWFSLENIESTTVNLMIYHQQKKDSELVCQADIDFSIALRRSTNEGYDSWFDLEYKDRPAGRIYLEMTYYPSSDSVPVSVGNNLTDVSKSFSDTVPALAAKARMSKNAQFRASIMPTHDETLPALPDLDDLEDDVSELNIPVGSTTSNKSWKKDCNDKDAVARKQDTNKGWLAKLLENASNKTLPYIFGSPPKAKPEEKKKSNKMSFQRQLSSPSLIGDDIPGQLFVDSSDEEDEGGDDDDLAGRIRVKPNNAWIPDGFSSGRASINDTKDGSMTKTTELHDDSDSDCDEFDVGQKVEFRASNRFTPLKRAAKSEPLGESQRTSLQFRPECLDRERRISSLRQSFKIKPLPAIKNLDAGDEIPPPPPKHLIPTDLENLFSTSSETRDENSTGKAPSVQPRKVSIRTPPSLLHDFGQNRISSNDCKRKTLSYSEIRRLKFLGMIND</sequence>
<dbReference type="InterPro" id="IPR016035">
    <property type="entry name" value="Acyl_Trfase/lysoPLipase"/>
</dbReference>
<dbReference type="Gene3D" id="3.40.1090.10">
    <property type="entry name" value="Cytosolic phospholipase A2 catalytic domain"/>
    <property type="match status" value="1"/>
</dbReference>
<dbReference type="GeneID" id="64573037"/>
<keyword evidence="8" id="KW-0325">Glycoprotein</keyword>
<reference evidence="15" key="2">
    <citation type="journal article" name="BMC Genomics">
        <title>New genome assemblies reveal patterns of domestication and adaptation across Brettanomyces (Dekkera) species.</title>
        <authorList>
            <person name="Roach M.J."/>
            <person name="Borneman A.R."/>
        </authorList>
    </citation>
    <scope>NUCLEOTIDE SEQUENCE</scope>
    <source>
        <strain evidence="15">UCD 2041</strain>
    </source>
</reference>
<feature type="region of interest" description="Disordered" evidence="12">
    <location>
        <begin position="943"/>
        <end position="1004"/>
    </location>
</feature>
<dbReference type="GO" id="GO:0005886">
    <property type="term" value="C:plasma membrane"/>
    <property type="evidence" value="ECO:0007669"/>
    <property type="project" value="TreeGrafter"/>
</dbReference>
<dbReference type="RefSeq" id="XP_041137883.1">
    <property type="nucleotide sequence ID" value="XM_041279669.1"/>
</dbReference>
<dbReference type="Proteomes" id="UP000663131">
    <property type="component" value="Chromosome 8"/>
</dbReference>
<evidence type="ECO:0000259" key="13">
    <source>
        <dbReference type="PROSITE" id="PS50004"/>
    </source>
</evidence>
<dbReference type="PROSITE" id="PS51210">
    <property type="entry name" value="PLA2C"/>
    <property type="match status" value="1"/>
</dbReference>
<dbReference type="GO" id="GO:0046475">
    <property type="term" value="P:glycerophospholipid catabolic process"/>
    <property type="evidence" value="ECO:0007669"/>
    <property type="project" value="TreeGrafter"/>
</dbReference>
<evidence type="ECO:0000256" key="5">
    <source>
        <dbReference type="ARBA" id="ARBA00022801"/>
    </source>
</evidence>
<evidence type="ECO:0000256" key="10">
    <source>
        <dbReference type="PROSITE-ProRule" id="PRU00555"/>
    </source>
</evidence>
<feature type="region of interest" description="Disordered" evidence="12">
    <location>
        <begin position="1140"/>
        <end position="1176"/>
    </location>
</feature>
<dbReference type="Pfam" id="PF00168">
    <property type="entry name" value="C2"/>
    <property type="match status" value="1"/>
</dbReference>
<dbReference type="Pfam" id="PF01735">
    <property type="entry name" value="PLA2_B"/>
    <property type="match status" value="1"/>
</dbReference>
<evidence type="ECO:0000256" key="2">
    <source>
        <dbReference type="ARBA" id="ARBA00008780"/>
    </source>
</evidence>
<dbReference type="InterPro" id="IPR000008">
    <property type="entry name" value="C2_dom"/>
</dbReference>
<evidence type="ECO:0000313" key="16">
    <source>
        <dbReference type="Proteomes" id="UP000663131"/>
    </source>
</evidence>
<feature type="domain" description="PLA2c" evidence="14">
    <location>
        <begin position="41"/>
        <end position="599"/>
    </location>
</feature>
<dbReference type="CDD" id="cd07203">
    <property type="entry name" value="cPLA2_Fungal_PLB"/>
    <property type="match status" value="1"/>
</dbReference>
<dbReference type="EMBL" id="CP063136">
    <property type="protein sequence ID" value="QOU21390.1"/>
    <property type="molecule type" value="Genomic_DNA"/>
</dbReference>
<name>A0A871RH79_DEKBR</name>
<dbReference type="GO" id="GO:0005576">
    <property type="term" value="C:extracellular region"/>
    <property type="evidence" value="ECO:0007669"/>
    <property type="project" value="TreeGrafter"/>
</dbReference>
<gene>
    <name evidence="15" type="ORF">BRETT_001112</name>
</gene>
<dbReference type="FunFam" id="3.40.1090.10:FF:000010">
    <property type="entry name" value="Lysophospholipase"/>
    <property type="match status" value="1"/>
</dbReference>
<feature type="region of interest" description="Disordered" evidence="12">
    <location>
        <begin position="1016"/>
        <end position="1046"/>
    </location>
</feature>
<dbReference type="InterPro" id="IPR035892">
    <property type="entry name" value="C2_domain_sf"/>
</dbReference>
<dbReference type="SUPFAM" id="SSF52151">
    <property type="entry name" value="FabD/lysophospholipase-like"/>
    <property type="match status" value="1"/>
</dbReference>
<feature type="compositionally biased region" description="Basic and acidic residues" evidence="12">
    <location>
        <begin position="1026"/>
        <end position="1041"/>
    </location>
</feature>
<dbReference type="InterPro" id="IPR002642">
    <property type="entry name" value="LysoPLipase_cat_dom"/>
</dbReference>
<evidence type="ECO:0000256" key="6">
    <source>
        <dbReference type="ARBA" id="ARBA00022963"/>
    </source>
</evidence>
<evidence type="ECO:0000256" key="9">
    <source>
        <dbReference type="ARBA" id="ARBA00059407"/>
    </source>
</evidence>
<dbReference type="SUPFAM" id="SSF49562">
    <property type="entry name" value="C2 domain (Calcium/lipid-binding domain, CaLB)"/>
    <property type="match status" value="1"/>
</dbReference>
<comment type="subcellular location">
    <subcellularLocation>
        <location evidence="1">Cytoplasm</location>
    </subcellularLocation>
</comment>
<dbReference type="GO" id="GO:0005783">
    <property type="term" value="C:endoplasmic reticulum"/>
    <property type="evidence" value="ECO:0007669"/>
    <property type="project" value="TreeGrafter"/>
</dbReference>
<feature type="compositionally biased region" description="Acidic residues" evidence="12">
    <location>
        <begin position="987"/>
        <end position="999"/>
    </location>
</feature>
<evidence type="ECO:0000256" key="8">
    <source>
        <dbReference type="ARBA" id="ARBA00023180"/>
    </source>
</evidence>
<evidence type="ECO:0000256" key="7">
    <source>
        <dbReference type="ARBA" id="ARBA00023098"/>
    </source>
</evidence>
<keyword evidence="3" id="KW-0963">Cytoplasm</keyword>
<dbReference type="PROSITE" id="PS50004">
    <property type="entry name" value="C2"/>
    <property type="match status" value="1"/>
</dbReference>
<comment type="similarity">
    <text evidence="2 11">Belongs to the lysophospholipase family.</text>
</comment>
<dbReference type="AlphaFoldDB" id="A0A871RH79"/>
<dbReference type="PANTHER" id="PTHR10728">
    <property type="entry name" value="CYTOSOLIC PHOSPHOLIPASE A2"/>
    <property type="match status" value="1"/>
</dbReference>
<dbReference type="Gene3D" id="2.60.40.150">
    <property type="entry name" value="C2 domain"/>
    <property type="match status" value="1"/>
</dbReference>
<feature type="chain" id="PRO_5034750357" description="Lysophospholipase" evidence="11">
    <location>
        <begin position="18"/>
        <end position="1203"/>
    </location>
</feature>
<comment type="catalytic activity">
    <reaction evidence="11">
        <text>a 1-acyl-sn-glycero-3-phosphocholine + H2O = sn-glycerol 3-phosphocholine + a fatty acid + H(+)</text>
        <dbReference type="Rhea" id="RHEA:15177"/>
        <dbReference type="ChEBI" id="CHEBI:15377"/>
        <dbReference type="ChEBI" id="CHEBI:15378"/>
        <dbReference type="ChEBI" id="CHEBI:16870"/>
        <dbReference type="ChEBI" id="CHEBI:28868"/>
        <dbReference type="ChEBI" id="CHEBI:58168"/>
        <dbReference type="EC" id="3.1.1.5"/>
    </reaction>
</comment>
<keyword evidence="7 10" id="KW-0443">Lipid metabolism</keyword>
<evidence type="ECO:0000256" key="11">
    <source>
        <dbReference type="RuleBase" id="RU362103"/>
    </source>
</evidence>
<evidence type="ECO:0000259" key="14">
    <source>
        <dbReference type="PROSITE" id="PS51210"/>
    </source>
</evidence>
<keyword evidence="6 10" id="KW-0442">Lipid degradation</keyword>
<organism evidence="15 16">
    <name type="scientific">Dekkera bruxellensis</name>
    <name type="common">Brettanomyces custersii</name>
    <dbReference type="NCBI Taxonomy" id="5007"/>
    <lineage>
        <taxon>Eukaryota</taxon>
        <taxon>Fungi</taxon>
        <taxon>Dikarya</taxon>
        <taxon>Ascomycota</taxon>
        <taxon>Saccharomycotina</taxon>
        <taxon>Pichiomycetes</taxon>
        <taxon>Pichiales</taxon>
        <taxon>Pichiaceae</taxon>
        <taxon>Brettanomyces</taxon>
    </lineage>
</organism>
<accession>A0A871RH79</accession>
<dbReference type="SMART" id="SM00022">
    <property type="entry name" value="PLAc"/>
    <property type="match status" value="1"/>
</dbReference>
<dbReference type="GO" id="GO:0004623">
    <property type="term" value="F:phospholipase A2 activity"/>
    <property type="evidence" value="ECO:0007669"/>
    <property type="project" value="TreeGrafter"/>
</dbReference>
<evidence type="ECO:0000313" key="15">
    <source>
        <dbReference type="EMBL" id="QOU21390.1"/>
    </source>
</evidence>
<evidence type="ECO:0000256" key="3">
    <source>
        <dbReference type="ARBA" id="ARBA00022490"/>
    </source>
</evidence>
<dbReference type="OrthoDB" id="4084751at2759"/>
<comment type="function">
    <text evidence="9">Catalyzes the release of fatty acids from lysophospholipids. Phospholipase B may well contribute to pathogenicity by abetting the fungus in damaging and traversing host cell membranes, processes which likely increase the rapidity of disseminated infection.</text>
</comment>
<dbReference type="EC" id="3.1.1.5" evidence="11"/>
<dbReference type="GO" id="GO:0005829">
    <property type="term" value="C:cytosol"/>
    <property type="evidence" value="ECO:0007669"/>
    <property type="project" value="TreeGrafter"/>
</dbReference>
<dbReference type="KEGG" id="bbrx:BRETT_001112"/>
<dbReference type="GO" id="GO:0004622">
    <property type="term" value="F:phosphatidylcholine lysophospholipase activity"/>
    <property type="evidence" value="ECO:0007669"/>
    <property type="project" value="UniProtKB-EC"/>
</dbReference>